<keyword evidence="4 6" id="KW-1133">Transmembrane helix</keyword>
<comment type="similarity">
    <text evidence="2">Belongs to the acetate uptake transporter (AceTr) (TC 2.A.96) family.</text>
</comment>
<evidence type="ECO:0000256" key="6">
    <source>
        <dbReference type="SAM" id="Phobius"/>
    </source>
</evidence>
<evidence type="ECO:0000256" key="5">
    <source>
        <dbReference type="ARBA" id="ARBA00023136"/>
    </source>
</evidence>
<feature type="transmembrane region" description="Helical" evidence="6">
    <location>
        <begin position="110"/>
        <end position="132"/>
    </location>
</feature>
<keyword evidence="8" id="KW-1185">Reference proteome</keyword>
<dbReference type="InterPro" id="IPR051633">
    <property type="entry name" value="AceTr"/>
</dbReference>
<evidence type="ECO:0000256" key="4">
    <source>
        <dbReference type="ARBA" id="ARBA00022989"/>
    </source>
</evidence>
<protein>
    <submittedName>
        <fullName evidence="7">Uncharacterized protein</fullName>
    </submittedName>
</protein>
<name>A0A5E8B3K2_9ASCO</name>
<evidence type="ECO:0000313" key="8">
    <source>
        <dbReference type="Proteomes" id="UP000398389"/>
    </source>
</evidence>
<dbReference type="EMBL" id="CABVLU010000001">
    <property type="protein sequence ID" value="VVT45381.1"/>
    <property type="molecule type" value="Genomic_DNA"/>
</dbReference>
<dbReference type="Pfam" id="PF01184">
    <property type="entry name" value="Gpr1_Fun34_YaaH"/>
    <property type="match status" value="1"/>
</dbReference>
<dbReference type="NCBIfam" id="NF038013">
    <property type="entry name" value="AceTr_1"/>
    <property type="match status" value="1"/>
</dbReference>
<evidence type="ECO:0000256" key="1">
    <source>
        <dbReference type="ARBA" id="ARBA00004141"/>
    </source>
</evidence>
<evidence type="ECO:0000256" key="2">
    <source>
        <dbReference type="ARBA" id="ARBA00005587"/>
    </source>
</evidence>
<dbReference type="OrthoDB" id="3648309at2759"/>
<dbReference type="GO" id="GO:0005886">
    <property type="term" value="C:plasma membrane"/>
    <property type="evidence" value="ECO:0007669"/>
    <property type="project" value="TreeGrafter"/>
</dbReference>
<proteinExistence type="inferred from homology"/>
<sequence>MTSTSLDTSLQASFDLEKQAPPQNSDYVDGHKISRIKTSGNDQEILHIGDTKILKQDFIAAFGGSLNPGLSVAPSRKFANPGPLGLSAFALTTLVLSLVNVRARGVSNPAGVVGLAFFYGGLIQLLAGMWEIVVENPFGATALSSYGGFWMAWGALETEAFGIREHYKTDREWNDMVGFFLLGWFFFTFMMMILTVKSTVAFFSLFLMLDLTFLFLTIGHLGHVPVVNKVGGYFGIVTAIIAWYNAYAGLANHENSYFVPKVIFMPGSVLSK</sequence>
<evidence type="ECO:0000313" key="7">
    <source>
        <dbReference type="EMBL" id="VVT45381.1"/>
    </source>
</evidence>
<dbReference type="PANTHER" id="PTHR31123">
    <property type="entry name" value="ACCUMULATION OF DYADS PROTEIN 2-RELATED"/>
    <property type="match status" value="1"/>
</dbReference>
<organism evidence="7 8">
    <name type="scientific">Magnusiomyces paraingens</name>
    <dbReference type="NCBI Taxonomy" id="2606893"/>
    <lineage>
        <taxon>Eukaryota</taxon>
        <taxon>Fungi</taxon>
        <taxon>Dikarya</taxon>
        <taxon>Ascomycota</taxon>
        <taxon>Saccharomycotina</taxon>
        <taxon>Dipodascomycetes</taxon>
        <taxon>Dipodascales</taxon>
        <taxon>Dipodascaceae</taxon>
        <taxon>Magnusiomyces</taxon>
    </lineage>
</organism>
<feature type="transmembrane region" description="Helical" evidence="6">
    <location>
        <begin position="230"/>
        <end position="250"/>
    </location>
</feature>
<keyword evidence="3 6" id="KW-0812">Transmembrane</keyword>
<dbReference type="AlphaFoldDB" id="A0A5E8B3K2"/>
<feature type="transmembrane region" description="Helical" evidence="6">
    <location>
        <begin position="84"/>
        <end position="103"/>
    </location>
</feature>
<comment type="subcellular location">
    <subcellularLocation>
        <location evidence="1">Membrane</location>
        <topology evidence="1">Multi-pass membrane protein</topology>
    </subcellularLocation>
</comment>
<keyword evidence="5 6" id="KW-0472">Membrane</keyword>
<feature type="transmembrane region" description="Helical" evidence="6">
    <location>
        <begin position="176"/>
        <end position="194"/>
    </location>
</feature>
<gene>
    <name evidence="7" type="ORF">SAPINGB_P000731</name>
</gene>
<feature type="transmembrane region" description="Helical" evidence="6">
    <location>
        <begin position="200"/>
        <end position="218"/>
    </location>
</feature>
<dbReference type="RefSeq" id="XP_031851345.1">
    <property type="nucleotide sequence ID" value="XM_031995454.1"/>
</dbReference>
<reference evidence="7 8" key="1">
    <citation type="submission" date="2019-09" db="EMBL/GenBank/DDBJ databases">
        <authorList>
            <person name="Brejova B."/>
        </authorList>
    </citation>
    <scope>NUCLEOTIDE SEQUENCE [LARGE SCALE GENOMIC DNA]</scope>
</reference>
<feature type="transmembrane region" description="Helical" evidence="6">
    <location>
        <begin position="138"/>
        <end position="156"/>
    </location>
</feature>
<dbReference type="PANTHER" id="PTHR31123:SF1">
    <property type="entry name" value="ACCUMULATION OF DYADS PROTEIN 2-RELATED"/>
    <property type="match status" value="1"/>
</dbReference>
<dbReference type="InterPro" id="IPR000791">
    <property type="entry name" value="Gpr1/Fun34/SatP-like"/>
</dbReference>
<accession>A0A5E8B3K2</accession>
<dbReference type="GO" id="GO:0015123">
    <property type="term" value="F:acetate transmembrane transporter activity"/>
    <property type="evidence" value="ECO:0007669"/>
    <property type="project" value="TreeGrafter"/>
</dbReference>
<evidence type="ECO:0000256" key="3">
    <source>
        <dbReference type="ARBA" id="ARBA00022692"/>
    </source>
</evidence>
<dbReference type="Proteomes" id="UP000398389">
    <property type="component" value="Unassembled WGS sequence"/>
</dbReference>
<dbReference type="GeneID" id="43579554"/>